<sequence length="687" mass="76026">MEKRRDSIATNGTADKVDFDTLGDGSAKIFGMENFGNTCYCNSVLQCLYYSKPFRENILNFPPSQEPRKRKTSVPGITPHPFTVDPNAATLNTSTSQQNNELGLNSVAVPTGAVGPNGSANSNGNGNGESNSNGNGKSFGRRMSLFKSSKDDSANSSGNNSATGSGIFGEPNTFLSAATTSALMRASHSNHPGLKDLSLGLRFPGQNLPVVGFTDDPFATPEQRKRAALVKGPIINMDLSMSDQYKMNESLFTCLKDIFESMAENESRIGVVSPAKLIEVLKRDNEPFRSSMHQDAHEFFNFVLNEVIENVDIQATMLPPSNPPANKWIHDLFEGLLTSETKCLTCENVSRRDEQFIDLSIDLERNTSVTACLRQFSASEMLCERNKFHCDNCGGLQEAEKRMKVKKLPKILALHLKRFKFTEDMQRNVKLFHRVLYPKHVRLFNTTYDAQDPDKLYELSGVVVHIGGGPYHGHYVSVVKTEHAGWLLFDDEMVESVDPNYVFNFFGDNKGMATAYVLFYQEISPEQMEKENLYTNEDTTAAEQVGEDNESPVMAAASKNSSSDPLKIPEENEDDDRQDHDADTAVPTPYEEPKVSPIAVPSEHTSTPNSSDLAKVHTYDTTNSSPGAGLSRFRSTSSTLKSSKKKDETPKKRGLSFSSFRKRSSDKGSQQPPPPPQQQQTQPRTIL</sequence>
<organism evidence="8">
    <name type="scientific">Blastobotrys adeninivorans</name>
    <name type="common">Yeast</name>
    <name type="synonym">Arxula adeninivorans</name>
    <dbReference type="NCBI Taxonomy" id="409370"/>
    <lineage>
        <taxon>Eukaryota</taxon>
        <taxon>Fungi</taxon>
        <taxon>Dikarya</taxon>
        <taxon>Ascomycota</taxon>
        <taxon>Saccharomycotina</taxon>
        <taxon>Dipodascomycetes</taxon>
        <taxon>Dipodascales</taxon>
        <taxon>Trichomonascaceae</taxon>
        <taxon>Blastobotrys</taxon>
    </lineage>
</organism>
<keyword evidence="5" id="KW-0788">Thiol protease</keyword>
<feature type="region of interest" description="Disordered" evidence="6">
    <location>
        <begin position="60"/>
        <end position="94"/>
    </location>
</feature>
<protein>
    <recommendedName>
        <fullName evidence="5">Ubiquitin carboxyl-terminal hydrolase</fullName>
        <ecNumber evidence="5">3.4.19.12</ecNumber>
    </recommendedName>
</protein>
<dbReference type="Gene3D" id="3.90.70.10">
    <property type="entry name" value="Cysteine proteinases"/>
    <property type="match status" value="2"/>
</dbReference>
<keyword evidence="5" id="KW-0833">Ubl conjugation pathway</keyword>
<dbReference type="InterPro" id="IPR050164">
    <property type="entry name" value="Peptidase_C19"/>
</dbReference>
<comment type="similarity">
    <text evidence="2 5">Belongs to the peptidase C19 family.</text>
</comment>
<reference evidence="8" key="1">
    <citation type="submission" date="2014-02" db="EMBL/GenBank/DDBJ databases">
        <authorList>
            <person name="Genoscope - CEA"/>
        </authorList>
    </citation>
    <scope>NUCLEOTIDE SEQUENCE</scope>
    <source>
        <strain evidence="8">LS3</strain>
    </source>
</reference>
<evidence type="ECO:0000256" key="5">
    <source>
        <dbReference type="RuleBase" id="RU366025"/>
    </source>
</evidence>
<evidence type="ECO:0000256" key="3">
    <source>
        <dbReference type="ARBA" id="ARBA00022670"/>
    </source>
</evidence>
<feature type="compositionally biased region" description="Low complexity" evidence="6">
    <location>
        <begin position="678"/>
        <end position="687"/>
    </location>
</feature>
<dbReference type="GO" id="GO:0004843">
    <property type="term" value="F:cysteine-type deubiquitinase activity"/>
    <property type="evidence" value="ECO:0007669"/>
    <property type="project" value="UniProtKB-UniRule"/>
</dbReference>
<feature type="compositionally biased region" description="Low complexity" evidence="6">
    <location>
        <begin position="116"/>
        <end position="138"/>
    </location>
</feature>
<evidence type="ECO:0000313" key="8">
    <source>
        <dbReference type="EMBL" id="CDP36892.1"/>
    </source>
</evidence>
<dbReference type="CDD" id="cd02663">
    <property type="entry name" value="Peptidase_C19G"/>
    <property type="match status" value="1"/>
</dbReference>
<dbReference type="InterPro" id="IPR001394">
    <property type="entry name" value="Peptidase_C19_UCH"/>
</dbReference>
<dbReference type="PANTHER" id="PTHR24006:SF733">
    <property type="entry name" value="RE52890P"/>
    <property type="match status" value="1"/>
</dbReference>
<dbReference type="SUPFAM" id="SSF54001">
    <property type="entry name" value="Cysteine proteinases"/>
    <property type="match status" value="1"/>
</dbReference>
<dbReference type="GO" id="GO:0005634">
    <property type="term" value="C:nucleus"/>
    <property type="evidence" value="ECO:0007669"/>
    <property type="project" value="TreeGrafter"/>
</dbReference>
<dbReference type="InterPro" id="IPR028889">
    <property type="entry name" value="USP"/>
</dbReference>
<evidence type="ECO:0000256" key="6">
    <source>
        <dbReference type="SAM" id="MobiDB-lite"/>
    </source>
</evidence>
<reference evidence="8" key="2">
    <citation type="submission" date="2014-06" db="EMBL/GenBank/DDBJ databases">
        <title>The complete genome of Blastobotrys (Arxula) adeninivorans LS3 - a yeast of biotechnological interest.</title>
        <authorList>
            <person name="Kunze G."/>
            <person name="Gaillardin C."/>
            <person name="Czernicka M."/>
            <person name="Durrens P."/>
            <person name="Martin T."/>
            <person name="Boer E."/>
            <person name="Gabaldon T."/>
            <person name="Cruz J."/>
            <person name="Talla E."/>
            <person name="Marck C."/>
            <person name="Goffeau A."/>
            <person name="Barbe V."/>
            <person name="Baret P."/>
            <person name="Baronian K."/>
            <person name="Beier S."/>
            <person name="Bleykasten C."/>
            <person name="Bode R."/>
            <person name="Casaregola S."/>
            <person name="Despons L."/>
            <person name="Fairhead C."/>
            <person name="Giersberg M."/>
            <person name="Gierski P."/>
            <person name="Hahnel U."/>
            <person name="Hartmann A."/>
            <person name="Jankowska D."/>
            <person name="Jubin C."/>
            <person name="Jung P."/>
            <person name="Lafontaine I."/>
            <person name="Leh-Louis V."/>
            <person name="Lemaire M."/>
            <person name="Marcet-Houben M."/>
            <person name="Mascher M."/>
            <person name="Morel G."/>
            <person name="Richard G.-F."/>
            <person name="Riechen J."/>
            <person name="Sacerdot C."/>
            <person name="Sarkar A."/>
            <person name="Savel G."/>
            <person name="Schacherer J."/>
            <person name="Sherman D."/>
            <person name="Straub M.-L."/>
            <person name="Stein N."/>
            <person name="Thierry A."/>
            <person name="Trautwein-Schult A."/>
            <person name="Westhof E."/>
            <person name="Worch S."/>
            <person name="Dujon B."/>
            <person name="Souciet J.-L."/>
            <person name="Wincker P."/>
            <person name="Scholz U."/>
            <person name="Neuveglise N."/>
        </authorList>
    </citation>
    <scope>NUCLEOTIDE SEQUENCE</scope>
    <source>
        <strain evidence="8">LS3</strain>
    </source>
</reference>
<evidence type="ECO:0000256" key="1">
    <source>
        <dbReference type="ARBA" id="ARBA00000707"/>
    </source>
</evidence>
<feature type="compositionally biased region" description="Low complexity" evidence="6">
    <location>
        <begin position="630"/>
        <end position="641"/>
    </location>
</feature>
<dbReference type="GO" id="GO:0016579">
    <property type="term" value="P:protein deubiquitination"/>
    <property type="evidence" value="ECO:0007669"/>
    <property type="project" value="InterPro"/>
</dbReference>
<dbReference type="PROSITE" id="PS00972">
    <property type="entry name" value="USP_1"/>
    <property type="match status" value="1"/>
</dbReference>
<dbReference type="EMBL" id="HG937692">
    <property type="protein sequence ID" value="CDP36892.1"/>
    <property type="molecule type" value="Genomic_DNA"/>
</dbReference>
<feature type="region of interest" description="Disordered" evidence="6">
    <location>
        <begin position="539"/>
        <end position="687"/>
    </location>
</feature>
<feature type="domain" description="USP" evidence="7">
    <location>
        <begin position="30"/>
        <end position="523"/>
    </location>
</feature>
<feature type="compositionally biased region" description="Low complexity" evidence="6">
    <location>
        <begin position="154"/>
        <end position="165"/>
    </location>
</feature>
<dbReference type="Pfam" id="PF00443">
    <property type="entry name" value="UCH"/>
    <property type="match status" value="1"/>
</dbReference>
<dbReference type="FunFam" id="3.90.70.10:FF:000131">
    <property type="entry name" value="Ubiquitin carboxyl-terminal hydrolase"/>
    <property type="match status" value="1"/>
</dbReference>
<keyword evidence="3 5" id="KW-0645">Protease</keyword>
<keyword evidence="4 5" id="KW-0378">Hydrolase</keyword>
<dbReference type="PROSITE" id="PS00973">
    <property type="entry name" value="USP_2"/>
    <property type="match status" value="1"/>
</dbReference>
<evidence type="ECO:0000256" key="2">
    <source>
        <dbReference type="ARBA" id="ARBA00009085"/>
    </source>
</evidence>
<dbReference type="InterPro" id="IPR018200">
    <property type="entry name" value="USP_CS"/>
</dbReference>
<dbReference type="GO" id="GO:0006508">
    <property type="term" value="P:proteolysis"/>
    <property type="evidence" value="ECO:0007669"/>
    <property type="project" value="UniProtKB-KW"/>
</dbReference>
<dbReference type="PANTHER" id="PTHR24006">
    <property type="entry name" value="UBIQUITIN CARBOXYL-TERMINAL HYDROLASE"/>
    <property type="match status" value="1"/>
</dbReference>
<proteinExistence type="inferred from homology"/>
<evidence type="ECO:0000259" key="7">
    <source>
        <dbReference type="PROSITE" id="PS50235"/>
    </source>
</evidence>
<dbReference type="PhylomeDB" id="A0A060TDB7"/>
<gene>
    <name evidence="8" type="ORF">GNLVRS02_ARAD1B23408g</name>
</gene>
<dbReference type="GO" id="GO:0005829">
    <property type="term" value="C:cytosol"/>
    <property type="evidence" value="ECO:0007669"/>
    <property type="project" value="TreeGrafter"/>
</dbReference>
<comment type="catalytic activity">
    <reaction evidence="1 5">
        <text>Thiol-dependent hydrolysis of ester, thioester, amide, peptide and isopeptide bonds formed by the C-terminal Gly of ubiquitin (a 76-residue protein attached to proteins as an intracellular targeting signal).</text>
        <dbReference type="EC" id="3.4.19.12"/>
    </reaction>
</comment>
<dbReference type="AlphaFoldDB" id="A0A060TDB7"/>
<name>A0A060TDB7_BLAAD</name>
<accession>A0A060TDB7</accession>
<dbReference type="PROSITE" id="PS50235">
    <property type="entry name" value="USP_3"/>
    <property type="match status" value="1"/>
</dbReference>
<evidence type="ECO:0000256" key="4">
    <source>
        <dbReference type="ARBA" id="ARBA00022801"/>
    </source>
</evidence>
<dbReference type="EC" id="3.4.19.12" evidence="5"/>
<feature type="compositionally biased region" description="Polar residues" evidence="6">
    <location>
        <begin position="603"/>
        <end position="612"/>
    </location>
</feature>
<feature type="region of interest" description="Disordered" evidence="6">
    <location>
        <begin position="107"/>
        <end position="171"/>
    </location>
</feature>
<dbReference type="InterPro" id="IPR038765">
    <property type="entry name" value="Papain-like_cys_pep_sf"/>
</dbReference>